<dbReference type="Gene3D" id="1.10.260.40">
    <property type="entry name" value="lambda repressor-like DNA-binding domains"/>
    <property type="match status" value="1"/>
</dbReference>
<organism evidence="1 2">
    <name type="scientific">Mycolicibacterium fortuitum</name>
    <name type="common">Mycobacterium fortuitum</name>
    <dbReference type="NCBI Taxonomy" id="1766"/>
    <lineage>
        <taxon>Bacteria</taxon>
        <taxon>Bacillati</taxon>
        <taxon>Actinomycetota</taxon>
        <taxon>Actinomycetes</taxon>
        <taxon>Mycobacteriales</taxon>
        <taxon>Mycobacteriaceae</taxon>
        <taxon>Mycolicibacterium</taxon>
    </lineage>
</organism>
<evidence type="ECO:0008006" key="3">
    <source>
        <dbReference type="Google" id="ProtNLM"/>
    </source>
</evidence>
<comment type="caution">
    <text evidence="1">The sequence shown here is derived from an EMBL/GenBank/DDBJ whole genome shotgun (WGS) entry which is preliminary data.</text>
</comment>
<accession>A0ABD6QT72</accession>
<protein>
    <recommendedName>
        <fullName evidence="3">HTH cro/C1-type domain-containing protein</fullName>
    </recommendedName>
</protein>
<proteinExistence type="predicted"/>
<evidence type="ECO:0000313" key="2">
    <source>
        <dbReference type="Proteomes" id="UP000187001"/>
    </source>
</evidence>
<dbReference type="AlphaFoldDB" id="A0ABD6QT72"/>
<dbReference type="EMBL" id="MBER01000010">
    <property type="protein sequence ID" value="OMC51956.1"/>
    <property type="molecule type" value="Genomic_DNA"/>
</dbReference>
<evidence type="ECO:0000313" key="1">
    <source>
        <dbReference type="EMBL" id="OMC51956.1"/>
    </source>
</evidence>
<sequence length="112" mass="11603">MDTVAGMMQVETAVLATMVRSQRKELGLTRAQCTAAGGPSAATLAAVEQGRLTNPTDTVLTQLDTALQWPAGTAQTATLAPAAAIAQSTTAPATLVQHKLLYNELVARATRI</sequence>
<dbReference type="Proteomes" id="UP000187001">
    <property type="component" value="Unassembled WGS sequence"/>
</dbReference>
<reference evidence="1 2" key="1">
    <citation type="submission" date="2016-07" db="EMBL/GenBank/DDBJ databases">
        <authorList>
            <person name="Sutton G."/>
            <person name="Brinkac L."/>
            <person name="Sanka R."/>
            <person name="Adams M."/>
            <person name="Lau E."/>
            <person name="Kumar A."/>
            <person name="Macaden R."/>
        </authorList>
    </citation>
    <scope>NUCLEOTIDE SEQUENCE [LARGE SCALE GENOMIC DNA]</scope>
    <source>
        <strain evidence="1 2">GA-0871</strain>
    </source>
</reference>
<dbReference type="InterPro" id="IPR010982">
    <property type="entry name" value="Lambda_DNA-bd_dom_sf"/>
</dbReference>
<dbReference type="SUPFAM" id="SSF47413">
    <property type="entry name" value="lambda repressor-like DNA-binding domains"/>
    <property type="match status" value="1"/>
</dbReference>
<gene>
    <name evidence="1" type="ORF">A5742_17645</name>
</gene>
<name>A0ABD6QT72_MYCFO</name>